<evidence type="ECO:0000313" key="3">
    <source>
        <dbReference type="Proteomes" id="UP000019380"/>
    </source>
</evidence>
<keyword evidence="1" id="KW-1133">Transmembrane helix</keyword>
<feature type="transmembrane region" description="Helical" evidence="1">
    <location>
        <begin position="12"/>
        <end position="31"/>
    </location>
</feature>
<gene>
    <name evidence="2" type="ORF">BN890_12010</name>
</gene>
<accession>W6P1R5</accession>
<evidence type="ECO:0000256" key="1">
    <source>
        <dbReference type="SAM" id="Phobius"/>
    </source>
</evidence>
<protein>
    <submittedName>
        <fullName evidence="2">Uncharacterized protein</fullName>
    </submittedName>
</protein>
<sequence length="39" mass="4837">MSFLYSSFLYESFLFLMKVIFLGFVLLYDTYRHWMDVVN</sequence>
<reference evidence="2 3" key="1">
    <citation type="submission" date="2013-12" db="EMBL/GenBank/DDBJ databases">
        <title>Improved hybrid genome assemblies of Bacteroides xylanisolvens SD CC 1b and Bacteroides xylanisolvens SD CC 2a using Illumina and 454 Sequencing.</title>
        <authorList>
            <person name="Ramaraj T."/>
            <person name="Sundararajan A."/>
            <person name="Mudge J."/>
            <person name="Schilkey F.D."/>
            <person name="Delvecchio V."/>
            <person name="Donlon M."/>
            <person name="Ziemer C."/>
        </authorList>
    </citation>
    <scope>NUCLEOTIDE SEQUENCE [LARGE SCALE GENOMIC DNA]</scope>
</reference>
<evidence type="ECO:0000313" key="2">
    <source>
        <dbReference type="EMBL" id="CDM03634.1"/>
    </source>
</evidence>
<keyword evidence="1" id="KW-0472">Membrane</keyword>
<dbReference type="Proteomes" id="UP000019380">
    <property type="component" value="Unassembled WGS sequence"/>
</dbReference>
<name>W6P1R5_9BACE</name>
<dbReference type="AlphaFoldDB" id="W6P1R5"/>
<comment type="caution">
    <text evidence="2">The sequence shown here is derived from an EMBL/GenBank/DDBJ whole genome shotgun (WGS) entry which is preliminary data.</text>
</comment>
<proteinExistence type="predicted"/>
<organism evidence="2 3">
    <name type="scientific">Bacteroides xylanisolvens SD CC 1b</name>
    <dbReference type="NCBI Taxonomy" id="702447"/>
    <lineage>
        <taxon>Bacteria</taxon>
        <taxon>Pseudomonadati</taxon>
        <taxon>Bacteroidota</taxon>
        <taxon>Bacteroidia</taxon>
        <taxon>Bacteroidales</taxon>
        <taxon>Bacteroidaceae</taxon>
        <taxon>Bacteroides</taxon>
    </lineage>
</organism>
<dbReference type="EMBL" id="CBXG010000016">
    <property type="protein sequence ID" value="CDM03634.1"/>
    <property type="molecule type" value="Genomic_DNA"/>
</dbReference>
<keyword evidence="1" id="KW-0812">Transmembrane</keyword>